<dbReference type="PROSITE" id="PS50293">
    <property type="entry name" value="TPR_REGION"/>
    <property type="match status" value="1"/>
</dbReference>
<evidence type="ECO:0000256" key="4">
    <source>
        <dbReference type="ARBA" id="ARBA00022786"/>
    </source>
</evidence>
<dbReference type="GO" id="GO:0016567">
    <property type="term" value="P:protein ubiquitination"/>
    <property type="evidence" value="ECO:0007669"/>
    <property type="project" value="TreeGrafter"/>
</dbReference>
<dbReference type="HOGENOM" id="CLU_011751_0_1_1"/>
<dbReference type="GO" id="GO:0045842">
    <property type="term" value="P:positive regulation of mitotic metaphase/anaphase transition"/>
    <property type="evidence" value="ECO:0007669"/>
    <property type="project" value="TreeGrafter"/>
</dbReference>
<organism evidence="9 10">
    <name type="scientific">Plicaturopsis crispa FD-325 SS-3</name>
    <dbReference type="NCBI Taxonomy" id="944288"/>
    <lineage>
        <taxon>Eukaryota</taxon>
        <taxon>Fungi</taxon>
        <taxon>Dikarya</taxon>
        <taxon>Basidiomycota</taxon>
        <taxon>Agaricomycotina</taxon>
        <taxon>Agaricomycetes</taxon>
        <taxon>Agaricomycetidae</taxon>
        <taxon>Amylocorticiales</taxon>
        <taxon>Amylocorticiaceae</taxon>
        <taxon>Plicatura</taxon>
        <taxon>Plicaturopsis crispa</taxon>
    </lineage>
</organism>
<dbReference type="PANTHER" id="PTHR12558:SF9">
    <property type="entry name" value="CELL DIVISION CYCLE PROTEIN 16 HOMOLOG"/>
    <property type="match status" value="1"/>
</dbReference>
<evidence type="ECO:0000313" key="10">
    <source>
        <dbReference type="Proteomes" id="UP000053263"/>
    </source>
</evidence>
<dbReference type="AlphaFoldDB" id="A0A0C9SXI5"/>
<keyword evidence="2" id="KW-0677">Repeat</keyword>
<accession>A0A0C9SXI5</accession>
<evidence type="ECO:0000256" key="5">
    <source>
        <dbReference type="ARBA" id="ARBA00022803"/>
    </source>
</evidence>
<dbReference type="Proteomes" id="UP000053263">
    <property type="component" value="Unassembled WGS sequence"/>
</dbReference>
<evidence type="ECO:0000256" key="3">
    <source>
        <dbReference type="ARBA" id="ARBA00022776"/>
    </source>
</evidence>
<dbReference type="GO" id="GO:0031145">
    <property type="term" value="P:anaphase-promoting complex-dependent catabolic process"/>
    <property type="evidence" value="ECO:0007669"/>
    <property type="project" value="TreeGrafter"/>
</dbReference>
<dbReference type="Pfam" id="PF12895">
    <property type="entry name" value="ANAPC3"/>
    <property type="match status" value="1"/>
</dbReference>
<feature type="repeat" description="TPR" evidence="7">
    <location>
        <begin position="646"/>
        <end position="679"/>
    </location>
</feature>
<dbReference type="SMART" id="SM00028">
    <property type="entry name" value="TPR"/>
    <property type="match status" value="6"/>
</dbReference>
<dbReference type="Pfam" id="PF13424">
    <property type="entry name" value="TPR_12"/>
    <property type="match status" value="1"/>
</dbReference>
<evidence type="ECO:0000256" key="8">
    <source>
        <dbReference type="SAM" id="MobiDB-lite"/>
    </source>
</evidence>
<dbReference type="OrthoDB" id="10006270at2759"/>
<evidence type="ECO:0000313" key="9">
    <source>
        <dbReference type="EMBL" id="KII84415.1"/>
    </source>
</evidence>
<keyword evidence="3" id="KW-0498">Mitosis</keyword>
<keyword evidence="10" id="KW-1185">Reference proteome</keyword>
<evidence type="ECO:0000256" key="1">
    <source>
        <dbReference type="ARBA" id="ARBA00022618"/>
    </source>
</evidence>
<feature type="compositionally biased region" description="Basic and acidic residues" evidence="8">
    <location>
        <begin position="747"/>
        <end position="756"/>
    </location>
</feature>
<protein>
    <recommendedName>
        <fullName evidence="11">TPR-like protein</fullName>
    </recommendedName>
</protein>
<dbReference type="GO" id="GO:0005680">
    <property type="term" value="C:anaphase-promoting complex"/>
    <property type="evidence" value="ECO:0007669"/>
    <property type="project" value="TreeGrafter"/>
</dbReference>
<feature type="compositionally biased region" description="Acidic residues" evidence="8">
    <location>
        <begin position="99"/>
        <end position="110"/>
    </location>
</feature>
<feature type="compositionally biased region" description="Polar residues" evidence="8">
    <location>
        <begin position="47"/>
        <end position="56"/>
    </location>
</feature>
<dbReference type="SUPFAM" id="SSF48452">
    <property type="entry name" value="TPR-like"/>
    <property type="match status" value="2"/>
</dbReference>
<evidence type="ECO:0000256" key="7">
    <source>
        <dbReference type="PROSITE-ProRule" id="PRU00339"/>
    </source>
</evidence>
<dbReference type="PROSITE" id="PS50005">
    <property type="entry name" value="TPR"/>
    <property type="match status" value="2"/>
</dbReference>
<gene>
    <name evidence="9" type="ORF">PLICRDRAFT_147141</name>
</gene>
<dbReference type="GO" id="GO:0051301">
    <property type="term" value="P:cell division"/>
    <property type="evidence" value="ECO:0007669"/>
    <property type="project" value="UniProtKB-KW"/>
</dbReference>
<name>A0A0C9SXI5_PLICR</name>
<feature type="compositionally biased region" description="Low complexity" evidence="8">
    <location>
        <begin position="13"/>
        <end position="41"/>
    </location>
</feature>
<evidence type="ECO:0000256" key="6">
    <source>
        <dbReference type="ARBA" id="ARBA00023306"/>
    </source>
</evidence>
<dbReference type="EMBL" id="KN832571">
    <property type="protein sequence ID" value="KII84415.1"/>
    <property type="molecule type" value="Genomic_DNA"/>
</dbReference>
<sequence>MPSTPPPQNNYQIPSIPRLPSPSSSRNRGSIGSSFSFGPRPLVNSYLDANSSTISNPALDPNRSILPASPLHSSPRPHRRAKESLGRHPLANDTTDVFQETEDESEDDSTDYEWGMVDRMRLWRHDALMQHLYETAAFWGDKILSWTNDPNDAFWLAQTFFMTNQYSRAERLLTRPFPVSPPKQPQRADVTGINGHGYPLSAAVKGKGKEVPPQPMTAMPRLPMGMIEVPENMQEKVSRLVDMSVACRYLAAQCQVRQGNWTEATEMLGEANPFRDSGRSGPAVPNMDGGIKIEASMCFLRGVLMLKVGRGDQAKHNFMEALALDVKCYDAFEHLVNGEMMTMDEEWEFVQGLAYKEQTPEDADFVQLIYTSRLRKYKHAAEHTLTRRRLIDEYGLADNPDVLYSFADALAVQFRWADCYALTSRILGMVAVHTPTMPLHIACMYHVSHLHSKLFILAHELVEQEPENPISWYAVGCWYLATQKWMTARTYFSKTSLMDPRFGPAWIAFAHTFSFEGEHTNAIVAYSTSARLFNGSHLPLMFVGMENIVLHNLSLANEALNAAYSMCDGDPLLANERGVMAFTDGDYERAADLFKESLDLAQVTQTSQKSWTTTFLNLGTCYRKLKKYDDAQAMYQKVLEIEPHHPQALAFMGMVYHVLNDTEKAIVNYHKALSVDHINPHIIELLNLALETSAITGGPLKKEFPGGEEAFEKTMQNLRAKLARVAQQPLKKEDAQSAGQQQQPEASEARRPRPDVPFDVEDDPMSVG</sequence>
<keyword evidence="5 7" id="KW-0802">TPR repeat</keyword>
<reference evidence="9 10" key="1">
    <citation type="submission" date="2014-06" db="EMBL/GenBank/DDBJ databases">
        <title>Evolutionary Origins and Diversification of the Mycorrhizal Mutualists.</title>
        <authorList>
            <consortium name="DOE Joint Genome Institute"/>
            <consortium name="Mycorrhizal Genomics Consortium"/>
            <person name="Kohler A."/>
            <person name="Kuo A."/>
            <person name="Nagy L.G."/>
            <person name="Floudas D."/>
            <person name="Copeland A."/>
            <person name="Barry K.W."/>
            <person name="Cichocki N."/>
            <person name="Veneault-Fourrey C."/>
            <person name="LaButti K."/>
            <person name="Lindquist E.A."/>
            <person name="Lipzen A."/>
            <person name="Lundell T."/>
            <person name="Morin E."/>
            <person name="Murat C."/>
            <person name="Riley R."/>
            <person name="Ohm R."/>
            <person name="Sun H."/>
            <person name="Tunlid A."/>
            <person name="Henrissat B."/>
            <person name="Grigoriev I.V."/>
            <person name="Hibbett D.S."/>
            <person name="Martin F."/>
        </authorList>
    </citation>
    <scope>NUCLEOTIDE SEQUENCE [LARGE SCALE GENOMIC DNA]</scope>
    <source>
        <strain evidence="9 10">FD-325 SS-3</strain>
    </source>
</reference>
<evidence type="ECO:0000256" key="2">
    <source>
        <dbReference type="ARBA" id="ARBA00022737"/>
    </source>
</evidence>
<keyword evidence="6" id="KW-0131">Cell cycle</keyword>
<keyword evidence="1" id="KW-0132">Cell division</keyword>
<dbReference type="InterPro" id="IPR011990">
    <property type="entry name" value="TPR-like_helical_dom_sf"/>
</dbReference>
<keyword evidence="4" id="KW-0833">Ubl conjugation pathway</keyword>
<dbReference type="Gene3D" id="1.25.40.10">
    <property type="entry name" value="Tetratricopeptide repeat domain"/>
    <property type="match status" value="2"/>
</dbReference>
<evidence type="ECO:0008006" key="11">
    <source>
        <dbReference type="Google" id="ProtNLM"/>
    </source>
</evidence>
<feature type="repeat" description="TPR" evidence="7">
    <location>
        <begin position="612"/>
        <end position="645"/>
    </location>
</feature>
<feature type="region of interest" description="Disordered" evidence="8">
    <location>
        <begin position="724"/>
        <end position="768"/>
    </location>
</feature>
<feature type="compositionally biased region" description="Acidic residues" evidence="8">
    <location>
        <begin position="758"/>
        <end position="768"/>
    </location>
</feature>
<feature type="region of interest" description="Disordered" evidence="8">
    <location>
        <begin position="1"/>
        <end position="110"/>
    </location>
</feature>
<dbReference type="PANTHER" id="PTHR12558">
    <property type="entry name" value="CELL DIVISION CYCLE 16,23,27"/>
    <property type="match status" value="1"/>
</dbReference>
<dbReference type="GO" id="GO:0005737">
    <property type="term" value="C:cytoplasm"/>
    <property type="evidence" value="ECO:0007669"/>
    <property type="project" value="TreeGrafter"/>
</dbReference>
<proteinExistence type="predicted"/>
<dbReference type="InterPro" id="IPR019734">
    <property type="entry name" value="TPR_rpt"/>
</dbReference>